<sequence>MTKLKFFEMLDRCLASHNSWSKLTGDGEKYNVDQLKSYVFHEDPAKLAAYREQDPDYAWTSHASGFTLADCWHIEAMQHKTAEAAEKQAKIFTRWIAEYKELNK</sequence>
<gene>
    <name evidence="1" type="ORF">phage621_00212</name>
</gene>
<accession>A0A7L8ZIM1</accession>
<evidence type="ECO:0000313" key="1">
    <source>
        <dbReference type="EMBL" id="QOI68765.1"/>
    </source>
</evidence>
<evidence type="ECO:0000313" key="2">
    <source>
        <dbReference type="Proteomes" id="UP000593993"/>
    </source>
</evidence>
<proteinExistence type="predicted"/>
<dbReference type="EMBL" id="MT939253">
    <property type="protein sequence ID" value="QOI68765.1"/>
    <property type="molecule type" value="Genomic_DNA"/>
</dbReference>
<dbReference type="Proteomes" id="UP000593993">
    <property type="component" value="Genome"/>
</dbReference>
<protein>
    <submittedName>
        <fullName evidence="1">Uncharacterized protein</fullName>
    </submittedName>
</protein>
<organism evidence="1 2">
    <name type="scientific">Klebsiella phage vB_KpnM_Seu621</name>
    <dbReference type="NCBI Taxonomy" id="2776831"/>
    <lineage>
        <taxon>Viruses</taxon>
        <taxon>Duplodnaviria</taxon>
        <taxon>Heunggongvirae</taxon>
        <taxon>Uroviricota</taxon>
        <taxon>Caudoviricetes</taxon>
        <taxon>Vequintavirinae</taxon>
        <taxon>Mydovirus</taxon>
        <taxon>Mydovirus KpS8</taxon>
    </lineage>
</organism>
<name>A0A7L8ZIM1_9CAUD</name>
<reference evidence="1 2" key="1">
    <citation type="submission" date="2020-08" db="EMBL/GenBank/DDBJ databases">
        <authorList>
            <person name="Gorodnichev R.B."/>
            <person name="Kornienko M.A."/>
            <person name="Kuptsov N.S."/>
            <person name="Guliaev A.S."/>
            <person name="Veselovsky V.V."/>
            <person name="Kostryukova E.S."/>
            <person name="Ilina E.N."/>
            <person name="Shitikov E.A."/>
            <person name="Manolov A.I."/>
            <person name="Bespiatykh D.A."/>
        </authorList>
    </citation>
    <scope>NUCLEOTIDE SEQUENCE [LARGE SCALE GENOMIC DNA]</scope>
</reference>